<keyword evidence="4" id="KW-1185">Reference proteome</keyword>
<dbReference type="AlphaFoldDB" id="A0A2T6B1M6"/>
<organism evidence="3 4">
    <name type="scientific">Gemmobacter caeni</name>
    <dbReference type="NCBI Taxonomy" id="589035"/>
    <lineage>
        <taxon>Bacteria</taxon>
        <taxon>Pseudomonadati</taxon>
        <taxon>Pseudomonadota</taxon>
        <taxon>Alphaproteobacteria</taxon>
        <taxon>Rhodobacterales</taxon>
        <taxon>Paracoccaceae</taxon>
        <taxon>Gemmobacter</taxon>
    </lineage>
</organism>
<reference evidence="3 4" key="1">
    <citation type="submission" date="2018-04" db="EMBL/GenBank/DDBJ databases">
        <title>Genomic Encyclopedia of Archaeal and Bacterial Type Strains, Phase II (KMG-II): from individual species to whole genera.</title>
        <authorList>
            <person name="Goeker M."/>
        </authorList>
    </citation>
    <scope>NUCLEOTIDE SEQUENCE [LARGE SCALE GENOMIC DNA]</scope>
    <source>
        <strain evidence="3 4">DSM 21823</strain>
    </source>
</reference>
<feature type="compositionally biased region" description="Pro residues" evidence="1">
    <location>
        <begin position="80"/>
        <end position="97"/>
    </location>
</feature>
<dbReference type="EMBL" id="QBKP01000006">
    <property type="protein sequence ID" value="PTX49923.1"/>
    <property type="molecule type" value="Genomic_DNA"/>
</dbReference>
<sequence length="179" mass="17755">MRRIAALLTIGLLAACQLPAGLGGGKTAPPPEAGVTAAPGAITGGPVTTTTLAPATAASDVKPAAAPDPAPKAAPEAQPGVPPTAAPPRPVTAPQPEPAAKTAAQISCEKAGGTWSAAGLSQARTCVRRTRDAGKQCSRESDCEGFCLARSRSCAPVTPLFGCNPILQADGREVTLCLD</sequence>
<evidence type="ECO:0000256" key="2">
    <source>
        <dbReference type="SAM" id="SignalP"/>
    </source>
</evidence>
<feature type="compositionally biased region" description="Low complexity" evidence="1">
    <location>
        <begin position="33"/>
        <end position="65"/>
    </location>
</feature>
<accession>A0A2T6B1M6</accession>
<name>A0A2T6B1M6_9RHOB</name>
<dbReference type="PROSITE" id="PS51257">
    <property type="entry name" value="PROKAR_LIPOPROTEIN"/>
    <property type="match status" value="1"/>
</dbReference>
<comment type="caution">
    <text evidence="3">The sequence shown here is derived from an EMBL/GenBank/DDBJ whole genome shotgun (WGS) entry which is preliminary data.</text>
</comment>
<dbReference type="Proteomes" id="UP000244224">
    <property type="component" value="Unassembled WGS sequence"/>
</dbReference>
<evidence type="ECO:0000256" key="1">
    <source>
        <dbReference type="SAM" id="MobiDB-lite"/>
    </source>
</evidence>
<evidence type="ECO:0000313" key="4">
    <source>
        <dbReference type="Proteomes" id="UP000244224"/>
    </source>
</evidence>
<dbReference type="OrthoDB" id="8592692at2"/>
<gene>
    <name evidence="3" type="ORF">C8N34_106103</name>
</gene>
<keyword evidence="2" id="KW-0732">Signal</keyword>
<evidence type="ECO:0000313" key="3">
    <source>
        <dbReference type="EMBL" id="PTX49923.1"/>
    </source>
</evidence>
<feature type="chain" id="PRO_5015693005" evidence="2">
    <location>
        <begin position="21"/>
        <end position="179"/>
    </location>
</feature>
<feature type="region of interest" description="Disordered" evidence="1">
    <location>
        <begin position="20"/>
        <end position="106"/>
    </location>
</feature>
<dbReference type="RefSeq" id="WP_108128888.1">
    <property type="nucleotide sequence ID" value="NZ_QBKP01000006.1"/>
</dbReference>
<proteinExistence type="predicted"/>
<feature type="signal peptide" evidence="2">
    <location>
        <begin position="1"/>
        <end position="20"/>
    </location>
</feature>
<protein>
    <submittedName>
        <fullName evidence="3">Uncharacterized protein</fullName>
    </submittedName>
</protein>